<comment type="caution">
    <text evidence="2">The sequence shown here is derived from an EMBL/GenBank/DDBJ whole genome shotgun (WGS) entry which is preliminary data.</text>
</comment>
<proteinExistence type="predicted"/>
<accession>A0A5D0HZL5</accession>
<dbReference type="RefSeq" id="WP_148544197.1">
    <property type="nucleotide sequence ID" value="NZ_VSDQ01000679.1"/>
</dbReference>
<evidence type="ECO:0000313" key="3">
    <source>
        <dbReference type="Proteomes" id="UP000323930"/>
    </source>
</evidence>
<dbReference type="Proteomes" id="UP000323930">
    <property type="component" value="Unassembled WGS sequence"/>
</dbReference>
<evidence type="ECO:0000256" key="1">
    <source>
        <dbReference type="SAM" id="MobiDB-lite"/>
    </source>
</evidence>
<gene>
    <name evidence="2" type="ORF">FUA24_16770</name>
</gene>
<organism evidence="2 3">
    <name type="scientific">Seonamhaeicola marinus</name>
    <dbReference type="NCBI Taxonomy" id="1912246"/>
    <lineage>
        <taxon>Bacteria</taxon>
        <taxon>Pseudomonadati</taxon>
        <taxon>Bacteroidota</taxon>
        <taxon>Flavobacteriia</taxon>
        <taxon>Flavobacteriales</taxon>
        <taxon>Flavobacteriaceae</taxon>
    </lineage>
</organism>
<evidence type="ECO:0000313" key="2">
    <source>
        <dbReference type="EMBL" id="TYA74952.1"/>
    </source>
</evidence>
<feature type="compositionally biased region" description="Basic and acidic residues" evidence="1">
    <location>
        <begin position="10"/>
        <end position="19"/>
    </location>
</feature>
<dbReference type="AlphaFoldDB" id="A0A5D0HZL5"/>
<keyword evidence="3" id="KW-1185">Reference proteome</keyword>
<sequence length="90" mass="10553">MSEVDWMNEEENKADDLNKEGVVPNGKAPVMVKVYREPPRQQRPISIQDKHWFTLQELVSKQKKNGVRSTHLYEEAIELLLEKYGMKVLN</sequence>
<dbReference type="EMBL" id="VSDQ01000679">
    <property type="protein sequence ID" value="TYA74952.1"/>
    <property type="molecule type" value="Genomic_DNA"/>
</dbReference>
<reference evidence="2 3" key="1">
    <citation type="submission" date="2019-08" db="EMBL/GenBank/DDBJ databases">
        <title>Seonamhaeicola sediminis sp. nov., isolated from marine sediment.</title>
        <authorList>
            <person name="Cao W.R."/>
        </authorList>
    </citation>
    <scope>NUCLEOTIDE SEQUENCE [LARGE SCALE GENOMIC DNA]</scope>
    <source>
        <strain evidence="2 3">B011</strain>
    </source>
</reference>
<protein>
    <submittedName>
        <fullName evidence="2">Uncharacterized protein</fullName>
    </submittedName>
</protein>
<name>A0A5D0HZL5_9FLAO</name>
<feature type="region of interest" description="Disordered" evidence="1">
    <location>
        <begin position="1"/>
        <end position="24"/>
    </location>
</feature>